<protein>
    <submittedName>
        <fullName evidence="2">Uncharacterized protein</fullName>
    </submittedName>
</protein>
<feature type="non-terminal residue" evidence="2">
    <location>
        <position position="113"/>
    </location>
</feature>
<keyword evidence="1" id="KW-0472">Membrane</keyword>
<reference evidence="2" key="1">
    <citation type="submission" date="2018-05" db="EMBL/GenBank/DDBJ databases">
        <authorList>
            <person name="Lanie J.A."/>
            <person name="Ng W.-L."/>
            <person name="Kazmierczak K.M."/>
            <person name="Andrzejewski T.M."/>
            <person name="Davidsen T.M."/>
            <person name="Wayne K.J."/>
            <person name="Tettelin H."/>
            <person name="Glass J.I."/>
            <person name="Rusch D."/>
            <person name="Podicherti R."/>
            <person name="Tsui H.-C.T."/>
            <person name="Winkler M.E."/>
        </authorList>
    </citation>
    <scope>NUCLEOTIDE SEQUENCE</scope>
</reference>
<feature type="transmembrane region" description="Helical" evidence="1">
    <location>
        <begin position="33"/>
        <end position="54"/>
    </location>
</feature>
<evidence type="ECO:0000313" key="2">
    <source>
        <dbReference type="EMBL" id="SVE64662.1"/>
    </source>
</evidence>
<evidence type="ECO:0000256" key="1">
    <source>
        <dbReference type="SAM" id="Phobius"/>
    </source>
</evidence>
<organism evidence="2">
    <name type="scientific">marine metagenome</name>
    <dbReference type="NCBI Taxonomy" id="408172"/>
    <lineage>
        <taxon>unclassified sequences</taxon>
        <taxon>metagenomes</taxon>
        <taxon>ecological metagenomes</taxon>
    </lineage>
</organism>
<dbReference type="EMBL" id="UINC01231919">
    <property type="protein sequence ID" value="SVE64662.1"/>
    <property type="molecule type" value="Genomic_DNA"/>
</dbReference>
<sequence>MRINKALVLFYILVGLIPYLGTADKIHPQTLYISVLNIVSLGIIIYNSGLIKAFNNLTKTLSHRQTIFYFLFAIIAVISTVQSINVIQSLIRLAEVFSQLFAFIILIYLISTI</sequence>
<name>A0A383F653_9ZZZZ</name>
<keyword evidence="1" id="KW-1133">Transmembrane helix</keyword>
<feature type="non-terminal residue" evidence="2">
    <location>
        <position position="1"/>
    </location>
</feature>
<dbReference type="AlphaFoldDB" id="A0A383F653"/>
<proteinExistence type="predicted"/>
<feature type="transmembrane region" description="Helical" evidence="1">
    <location>
        <begin position="90"/>
        <end position="110"/>
    </location>
</feature>
<keyword evidence="1" id="KW-0812">Transmembrane</keyword>
<accession>A0A383F653</accession>
<feature type="transmembrane region" description="Helical" evidence="1">
    <location>
        <begin position="66"/>
        <end position="84"/>
    </location>
</feature>
<gene>
    <name evidence="2" type="ORF">METZ01_LOCUS517516</name>
</gene>